<protein>
    <recommendedName>
        <fullName evidence="9">2-deoxy-scyllo-inosamine dehydrogenase</fullName>
        <ecNumber evidence="8">1.1.1.329</ecNumber>
    </recommendedName>
</protein>
<dbReference type="EC" id="1.1.1.329" evidence="8"/>
<comment type="cofactor">
    <cofactor evidence="1 12">
        <name>Zn(2+)</name>
        <dbReference type="ChEBI" id="CHEBI:29105"/>
    </cofactor>
</comment>
<comment type="catalytic activity">
    <reaction evidence="11">
        <text>2-deoxy-scyllo-inosamine + NADP(+) = 3-amino-2,3-dideoxy-scyllo-inosose + NADPH + H(+)</text>
        <dbReference type="Rhea" id="RHEA:33879"/>
        <dbReference type="ChEBI" id="CHEBI:15378"/>
        <dbReference type="ChEBI" id="CHEBI:57783"/>
        <dbReference type="ChEBI" id="CHEBI:58349"/>
        <dbReference type="ChEBI" id="CHEBI:65002"/>
        <dbReference type="ChEBI" id="CHEBI:65003"/>
        <dbReference type="EC" id="1.1.1.329"/>
    </reaction>
</comment>
<dbReference type="InterPro" id="IPR011032">
    <property type="entry name" value="GroES-like_sf"/>
</dbReference>
<dbReference type="Proteomes" id="UP001431429">
    <property type="component" value="Unassembled WGS sequence"/>
</dbReference>
<dbReference type="InterPro" id="IPR036291">
    <property type="entry name" value="NAD(P)-bd_dom_sf"/>
</dbReference>
<comment type="pathway">
    <text evidence="6">Metabolic intermediate biosynthesis; 2-deoxystreptamine biosynthesis; 2-deoxystreptamine from D-glucose 6-phosphate: step 3/4.</text>
</comment>
<evidence type="ECO:0000313" key="15">
    <source>
        <dbReference type="Proteomes" id="UP001431429"/>
    </source>
</evidence>
<evidence type="ECO:0000256" key="12">
    <source>
        <dbReference type="RuleBase" id="RU361277"/>
    </source>
</evidence>
<comment type="function">
    <text evidence="5">Catalyzes the oxidation of 2-deoxy-scyllo-inosamine (DOIA) with NAD(+) or NADP(+), forming 3-amino-2,3-dideoxy-scyllo-inosose (amino-DOI).</text>
</comment>
<keyword evidence="15" id="KW-1185">Reference proteome</keyword>
<accession>A0ABT0UHF5</accession>
<proteinExistence type="inferred from homology"/>
<dbReference type="InterPro" id="IPR013149">
    <property type="entry name" value="ADH-like_C"/>
</dbReference>
<dbReference type="Pfam" id="PF08240">
    <property type="entry name" value="ADH_N"/>
    <property type="match status" value="1"/>
</dbReference>
<dbReference type="SUPFAM" id="SSF50129">
    <property type="entry name" value="GroES-like"/>
    <property type="match status" value="1"/>
</dbReference>
<dbReference type="InterPro" id="IPR002328">
    <property type="entry name" value="ADH_Zn_CS"/>
</dbReference>
<dbReference type="PANTHER" id="PTHR43401">
    <property type="entry name" value="L-THREONINE 3-DEHYDROGENASE"/>
    <property type="match status" value="1"/>
</dbReference>
<feature type="domain" description="Enoyl reductase (ER)" evidence="13">
    <location>
        <begin position="14"/>
        <end position="358"/>
    </location>
</feature>
<reference evidence="14" key="1">
    <citation type="submission" date="2022-06" db="EMBL/GenBank/DDBJ databases">
        <title>Genome public.</title>
        <authorList>
            <person name="Sun Q."/>
        </authorList>
    </citation>
    <scope>NUCLEOTIDE SEQUENCE</scope>
    <source>
        <strain evidence="14">CWNU-1</strain>
    </source>
</reference>
<comment type="catalytic activity">
    <reaction evidence="10">
        <text>2-deoxy-scyllo-inosamine + NAD(+) = 3-amino-2,3-dideoxy-scyllo-inosose + NADH + H(+)</text>
        <dbReference type="Rhea" id="RHEA:33883"/>
        <dbReference type="ChEBI" id="CHEBI:15378"/>
        <dbReference type="ChEBI" id="CHEBI:57540"/>
        <dbReference type="ChEBI" id="CHEBI:57945"/>
        <dbReference type="ChEBI" id="CHEBI:65002"/>
        <dbReference type="ChEBI" id="CHEBI:65003"/>
        <dbReference type="EC" id="1.1.1.329"/>
    </reaction>
</comment>
<dbReference type="PANTHER" id="PTHR43401:SF2">
    <property type="entry name" value="L-THREONINE 3-DEHYDROGENASE"/>
    <property type="match status" value="1"/>
</dbReference>
<organism evidence="14 15">
    <name type="scientific">Streptomyces albipurpureus</name>
    <dbReference type="NCBI Taxonomy" id="2897419"/>
    <lineage>
        <taxon>Bacteria</taxon>
        <taxon>Bacillati</taxon>
        <taxon>Actinomycetota</taxon>
        <taxon>Actinomycetes</taxon>
        <taxon>Kitasatosporales</taxon>
        <taxon>Streptomycetaceae</taxon>
        <taxon>Streptomyces</taxon>
    </lineage>
</organism>
<keyword evidence="3 12" id="KW-0862">Zinc</keyword>
<evidence type="ECO:0000256" key="11">
    <source>
        <dbReference type="ARBA" id="ARBA00049085"/>
    </source>
</evidence>
<keyword evidence="2 12" id="KW-0479">Metal-binding</keyword>
<comment type="caution">
    <text evidence="14">The sequence shown here is derived from an EMBL/GenBank/DDBJ whole genome shotgun (WGS) entry which is preliminary data.</text>
</comment>
<evidence type="ECO:0000259" key="13">
    <source>
        <dbReference type="SMART" id="SM00829"/>
    </source>
</evidence>
<dbReference type="PROSITE" id="PS00059">
    <property type="entry name" value="ADH_ZINC"/>
    <property type="match status" value="1"/>
</dbReference>
<evidence type="ECO:0000256" key="8">
    <source>
        <dbReference type="ARBA" id="ARBA00039102"/>
    </source>
</evidence>
<evidence type="ECO:0000256" key="4">
    <source>
        <dbReference type="ARBA" id="ARBA00023002"/>
    </source>
</evidence>
<evidence type="ECO:0000256" key="3">
    <source>
        <dbReference type="ARBA" id="ARBA00022833"/>
    </source>
</evidence>
<sequence length="377" mass="40049">MTDHRMMSAVVTHGPRDYRVEQVPVPTPGRDEVLIRTGAVGICGSDIKCYTGASLFWGENGDDGYVEGPVITGHEFAGVVEALGPGAGEKHGISIGDQVVAEQILPCQRCRFCREGAYWMCEPNEIFGFKRGRAEGGMAEFTLFPANAIVHRVDPRLSAVEAAYLEPLACAIHAVDRAEIKPGDTVVIAGIGSIGLCMLQWARQYNPRMVIAVGTRPLRLELAEQLGADVAINVRESDVVAQVRALTDGYGADVVVEASGAADGPQQALEMVRKMGTVVAFSSIKDPVRVNWNLAGDQKELTIRGSHLGPYCYPKAIEAVAEGRVDVASLVTGQYAIDEFEAAIEAAMSGDGIKTMVLPGLSRASSPQAAPVAEGQG</sequence>
<gene>
    <name evidence="14" type="ORF">NBG84_04645</name>
</gene>
<comment type="similarity">
    <text evidence="7">Belongs to the zinc-containing alcohol dehydrogenase family. DOIA dehydrogenase subfamily.</text>
</comment>
<evidence type="ECO:0000313" key="14">
    <source>
        <dbReference type="EMBL" id="MCM2387606.1"/>
    </source>
</evidence>
<dbReference type="Gene3D" id="3.90.180.10">
    <property type="entry name" value="Medium-chain alcohol dehydrogenases, catalytic domain"/>
    <property type="match status" value="1"/>
</dbReference>
<evidence type="ECO:0000256" key="10">
    <source>
        <dbReference type="ARBA" id="ARBA00048685"/>
    </source>
</evidence>
<evidence type="ECO:0000256" key="2">
    <source>
        <dbReference type="ARBA" id="ARBA00022723"/>
    </source>
</evidence>
<evidence type="ECO:0000256" key="9">
    <source>
        <dbReference type="ARBA" id="ARBA00039387"/>
    </source>
</evidence>
<name>A0ABT0UHF5_9ACTN</name>
<evidence type="ECO:0000256" key="5">
    <source>
        <dbReference type="ARBA" id="ARBA00037678"/>
    </source>
</evidence>
<dbReference type="InterPro" id="IPR020843">
    <property type="entry name" value="ER"/>
</dbReference>
<dbReference type="EMBL" id="JAMQAW010000004">
    <property type="protein sequence ID" value="MCM2387606.1"/>
    <property type="molecule type" value="Genomic_DNA"/>
</dbReference>
<keyword evidence="4" id="KW-0560">Oxidoreductase</keyword>
<evidence type="ECO:0000256" key="7">
    <source>
        <dbReference type="ARBA" id="ARBA00038004"/>
    </source>
</evidence>
<evidence type="ECO:0000256" key="1">
    <source>
        <dbReference type="ARBA" id="ARBA00001947"/>
    </source>
</evidence>
<dbReference type="RefSeq" id="WP_250917973.1">
    <property type="nucleotide sequence ID" value="NZ_JAMQAW010000004.1"/>
</dbReference>
<dbReference type="InterPro" id="IPR013154">
    <property type="entry name" value="ADH-like_N"/>
</dbReference>
<evidence type="ECO:0000256" key="6">
    <source>
        <dbReference type="ARBA" id="ARBA00037908"/>
    </source>
</evidence>
<dbReference type="Gene3D" id="3.40.50.720">
    <property type="entry name" value="NAD(P)-binding Rossmann-like Domain"/>
    <property type="match status" value="1"/>
</dbReference>
<dbReference type="SMART" id="SM00829">
    <property type="entry name" value="PKS_ER"/>
    <property type="match status" value="1"/>
</dbReference>
<dbReference type="SUPFAM" id="SSF51735">
    <property type="entry name" value="NAD(P)-binding Rossmann-fold domains"/>
    <property type="match status" value="1"/>
</dbReference>
<dbReference type="Pfam" id="PF00107">
    <property type="entry name" value="ADH_zinc_N"/>
    <property type="match status" value="1"/>
</dbReference>
<dbReference type="InterPro" id="IPR050129">
    <property type="entry name" value="Zn_alcohol_dh"/>
</dbReference>